<keyword evidence="2" id="KW-1133">Transmembrane helix</keyword>
<feature type="transmembrane region" description="Helical" evidence="2">
    <location>
        <begin position="37"/>
        <end position="58"/>
    </location>
</feature>
<dbReference type="OrthoDB" id="2476549at2"/>
<dbReference type="RefSeq" id="WP_111149016.1">
    <property type="nucleotide sequence ID" value="NZ_QKRB01000057.1"/>
</dbReference>
<keyword evidence="2" id="KW-0812">Transmembrane</keyword>
<comment type="caution">
    <text evidence="3">The sequence shown here is derived from an EMBL/GenBank/DDBJ whole genome shotgun (WGS) entry which is preliminary data.</text>
</comment>
<reference evidence="3 4" key="1">
    <citation type="submission" date="2018-06" db="EMBL/GenBank/DDBJ databases">
        <title>Paenibacillus imtechensis sp. nov.</title>
        <authorList>
            <person name="Pinnaka A.K."/>
            <person name="Singh H."/>
            <person name="Kaur M."/>
        </authorList>
    </citation>
    <scope>NUCLEOTIDE SEQUENCE [LARGE SCALE GENOMIC DNA]</scope>
    <source>
        <strain evidence="3 4">SMB1</strain>
    </source>
</reference>
<keyword evidence="4" id="KW-1185">Reference proteome</keyword>
<dbReference type="AlphaFoldDB" id="A0A2W1L1V1"/>
<evidence type="ECO:0000256" key="2">
    <source>
        <dbReference type="SAM" id="Phobius"/>
    </source>
</evidence>
<proteinExistence type="predicted"/>
<feature type="region of interest" description="Disordered" evidence="1">
    <location>
        <begin position="97"/>
        <end position="127"/>
    </location>
</feature>
<sequence>MLGSVRWNLVIGGAGMLLTFLVSLGKNGFAISSLRGLYAFIALFLIGFLFRAVLSLIVGGSPAPVMETSSAGLGGQVDAVTPDEGEDLNDLLKSQLEGSLEPDRSEENAFKPFEPKRLVSTQNKNPEELANALRHLSEEGK</sequence>
<dbReference type="Proteomes" id="UP000249522">
    <property type="component" value="Unassembled WGS sequence"/>
</dbReference>
<accession>A0A2W1L1V1</accession>
<protein>
    <submittedName>
        <fullName evidence="3">Uncharacterized protein</fullName>
    </submittedName>
</protein>
<dbReference type="EMBL" id="QKRB01000057">
    <property type="protein sequence ID" value="PZD93346.1"/>
    <property type="molecule type" value="Genomic_DNA"/>
</dbReference>
<gene>
    <name evidence="3" type="ORF">DNH61_22160</name>
</gene>
<evidence type="ECO:0000256" key="1">
    <source>
        <dbReference type="SAM" id="MobiDB-lite"/>
    </source>
</evidence>
<name>A0A2W1L1V1_9BACL</name>
<organism evidence="3 4">
    <name type="scientific">Paenibacillus sambharensis</name>
    <dbReference type="NCBI Taxonomy" id="1803190"/>
    <lineage>
        <taxon>Bacteria</taxon>
        <taxon>Bacillati</taxon>
        <taxon>Bacillota</taxon>
        <taxon>Bacilli</taxon>
        <taxon>Bacillales</taxon>
        <taxon>Paenibacillaceae</taxon>
        <taxon>Paenibacillus</taxon>
    </lineage>
</organism>
<keyword evidence="2" id="KW-0472">Membrane</keyword>
<feature type="transmembrane region" description="Helical" evidence="2">
    <location>
        <begin position="6"/>
        <end position="25"/>
    </location>
</feature>
<feature type="compositionally biased region" description="Basic and acidic residues" evidence="1">
    <location>
        <begin position="101"/>
        <end position="117"/>
    </location>
</feature>
<evidence type="ECO:0000313" key="3">
    <source>
        <dbReference type="EMBL" id="PZD93346.1"/>
    </source>
</evidence>
<evidence type="ECO:0000313" key="4">
    <source>
        <dbReference type="Proteomes" id="UP000249522"/>
    </source>
</evidence>